<evidence type="ECO:0000256" key="11">
    <source>
        <dbReference type="ARBA" id="ARBA00049348"/>
    </source>
</evidence>
<dbReference type="GO" id="GO:0006281">
    <property type="term" value="P:DNA repair"/>
    <property type="evidence" value="ECO:0007669"/>
    <property type="project" value="UniProtKB-KW"/>
</dbReference>
<dbReference type="PIRSF" id="PIRSF000409">
    <property type="entry name" value="Ada"/>
    <property type="match status" value="1"/>
</dbReference>
<dbReference type="InterPro" id="IPR008332">
    <property type="entry name" value="MethylG_MeTrfase_N"/>
</dbReference>
<feature type="active site" description="Nucleophile; methyl group acceptor from either O6-methylguanine or O4-methylthymine" evidence="12">
    <location>
        <position position="326"/>
    </location>
</feature>
<dbReference type="PROSITE" id="PS01124">
    <property type="entry name" value="HTH_ARAC_FAMILY_2"/>
    <property type="match status" value="1"/>
</dbReference>
<gene>
    <name evidence="15" type="ORF">YC6258_05114</name>
</gene>
<dbReference type="SUPFAM" id="SSF46689">
    <property type="entry name" value="Homeodomain-like"/>
    <property type="match status" value="1"/>
</dbReference>
<dbReference type="STRING" id="1445510.YC6258_05114"/>
<keyword evidence="8" id="KW-0010">Activator</keyword>
<dbReference type="FunFam" id="1.10.10.10:FF:000214">
    <property type="entry name" value="Methylated-DNA--protein-cysteine methyltransferase"/>
    <property type="match status" value="1"/>
</dbReference>
<dbReference type="RefSeq" id="WP_044618962.1">
    <property type="nucleotide sequence ID" value="NZ_CP007142.1"/>
</dbReference>
<dbReference type="PANTHER" id="PTHR10815">
    <property type="entry name" value="METHYLATED-DNA--PROTEIN-CYSTEINE METHYLTRANSFERASE"/>
    <property type="match status" value="1"/>
</dbReference>
<dbReference type="GO" id="GO:0032259">
    <property type="term" value="P:methylation"/>
    <property type="evidence" value="ECO:0007669"/>
    <property type="project" value="UniProtKB-KW"/>
</dbReference>
<dbReference type="NCBIfam" id="NF011964">
    <property type="entry name" value="PRK15435.1"/>
    <property type="match status" value="1"/>
</dbReference>
<feature type="binding site" evidence="13">
    <location>
        <position position="46"/>
    </location>
    <ligand>
        <name>Zn(2+)</name>
        <dbReference type="ChEBI" id="CHEBI:29105"/>
    </ligand>
</feature>
<evidence type="ECO:0000256" key="13">
    <source>
        <dbReference type="PIRSR" id="PIRSR000409-3"/>
    </source>
</evidence>
<dbReference type="InterPro" id="IPR004026">
    <property type="entry name" value="Ada_DNA_repair_Zn-bd"/>
</dbReference>
<dbReference type="InterPro" id="IPR035451">
    <property type="entry name" value="Ada-like_dom_sf"/>
</dbReference>
<dbReference type="SMART" id="SM00342">
    <property type="entry name" value="HTH_ARAC"/>
    <property type="match status" value="1"/>
</dbReference>
<dbReference type="EMBL" id="CP007142">
    <property type="protein sequence ID" value="AJQ97144.1"/>
    <property type="molecule type" value="Genomic_DNA"/>
</dbReference>
<comment type="catalytic activity">
    <reaction evidence="1">
        <text>a 4-O-methyl-thymidine in DNA + L-cysteinyl-[protein] = a thymidine in DNA + S-methyl-L-cysteinyl-[protein]</text>
        <dbReference type="Rhea" id="RHEA:53428"/>
        <dbReference type="Rhea" id="RHEA-COMP:10131"/>
        <dbReference type="Rhea" id="RHEA-COMP:10132"/>
        <dbReference type="Rhea" id="RHEA-COMP:13555"/>
        <dbReference type="Rhea" id="RHEA-COMP:13556"/>
        <dbReference type="ChEBI" id="CHEBI:29950"/>
        <dbReference type="ChEBI" id="CHEBI:82612"/>
        <dbReference type="ChEBI" id="CHEBI:137386"/>
        <dbReference type="ChEBI" id="CHEBI:137387"/>
        <dbReference type="EC" id="2.1.1.63"/>
    </reaction>
</comment>
<evidence type="ECO:0000256" key="6">
    <source>
        <dbReference type="ARBA" id="ARBA00022763"/>
    </source>
</evidence>
<feature type="domain" description="HTH araC/xylS-type" evidence="14">
    <location>
        <begin position="88"/>
        <end position="188"/>
    </location>
</feature>
<dbReference type="GO" id="GO:0003700">
    <property type="term" value="F:DNA-binding transcription factor activity"/>
    <property type="evidence" value="ECO:0007669"/>
    <property type="project" value="InterPro"/>
</dbReference>
<organism evidence="15 16">
    <name type="scientific">Gynuella sunshinyii YC6258</name>
    <dbReference type="NCBI Taxonomy" id="1445510"/>
    <lineage>
        <taxon>Bacteria</taxon>
        <taxon>Pseudomonadati</taxon>
        <taxon>Pseudomonadota</taxon>
        <taxon>Gammaproteobacteria</taxon>
        <taxon>Oceanospirillales</taxon>
        <taxon>Saccharospirillaceae</taxon>
        <taxon>Gynuella</taxon>
    </lineage>
</organism>
<keyword evidence="10" id="KW-0234">DNA repair</keyword>
<keyword evidence="4 15" id="KW-0489">Methyltransferase</keyword>
<evidence type="ECO:0000313" key="15">
    <source>
        <dbReference type="EMBL" id="AJQ97144.1"/>
    </source>
</evidence>
<evidence type="ECO:0000256" key="5">
    <source>
        <dbReference type="ARBA" id="ARBA00022679"/>
    </source>
</evidence>
<dbReference type="SUPFAM" id="SSF53155">
    <property type="entry name" value="Methylated DNA-protein cysteine methyltransferase domain"/>
    <property type="match status" value="1"/>
</dbReference>
<dbReference type="Pfam" id="PF02805">
    <property type="entry name" value="Ada_Zn_binding"/>
    <property type="match status" value="1"/>
</dbReference>
<dbReference type="EC" id="2.1.1.63" evidence="3"/>
<keyword evidence="13" id="KW-0479">Metal-binding</keyword>
<dbReference type="InterPro" id="IPR001497">
    <property type="entry name" value="MethylDNA_cys_MeTrfase_AS"/>
</dbReference>
<feature type="binding site" evidence="13">
    <location>
        <position position="73"/>
    </location>
    <ligand>
        <name>Zn(2+)</name>
        <dbReference type="ChEBI" id="CHEBI:29105"/>
    </ligand>
</feature>
<evidence type="ECO:0000256" key="7">
    <source>
        <dbReference type="ARBA" id="ARBA00023015"/>
    </source>
</evidence>
<keyword evidence="6" id="KW-0227">DNA damage</keyword>
<comment type="cofactor">
    <cofactor evidence="13">
        <name>Zn(2+)</name>
        <dbReference type="ChEBI" id="CHEBI:29105"/>
    </cofactor>
    <text evidence="13">Binds 1 zinc ion per subunit.</text>
</comment>
<feature type="binding site" evidence="13">
    <location>
        <position position="76"/>
    </location>
    <ligand>
        <name>Zn(2+)</name>
        <dbReference type="ChEBI" id="CHEBI:29105"/>
    </ligand>
</feature>
<name>A0A0C5W3C6_9GAMM</name>
<accession>A0A0C5W3C6</accession>
<comment type="catalytic activity">
    <reaction evidence="11">
        <text>a 6-O-methyl-2'-deoxyguanosine in DNA + L-cysteinyl-[protein] = S-methyl-L-cysteinyl-[protein] + a 2'-deoxyguanosine in DNA</text>
        <dbReference type="Rhea" id="RHEA:24000"/>
        <dbReference type="Rhea" id="RHEA-COMP:10131"/>
        <dbReference type="Rhea" id="RHEA-COMP:10132"/>
        <dbReference type="Rhea" id="RHEA-COMP:11367"/>
        <dbReference type="Rhea" id="RHEA-COMP:11368"/>
        <dbReference type="ChEBI" id="CHEBI:29950"/>
        <dbReference type="ChEBI" id="CHEBI:82612"/>
        <dbReference type="ChEBI" id="CHEBI:85445"/>
        <dbReference type="ChEBI" id="CHEBI:85448"/>
        <dbReference type="EC" id="2.1.1.63"/>
    </reaction>
</comment>
<keyword evidence="7" id="KW-0805">Transcription regulation</keyword>
<dbReference type="GO" id="GO:0008270">
    <property type="term" value="F:zinc ion binding"/>
    <property type="evidence" value="ECO:0007669"/>
    <property type="project" value="InterPro"/>
</dbReference>
<dbReference type="InterPro" id="IPR018060">
    <property type="entry name" value="HTH_AraC"/>
</dbReference>
<evidence type="ECO:0000256" key="2">
    <source>
        <dbReference type="ARBA" id="ARBA00008711"/>
    </source>
</evidence>
<keyword evidence="16" id="KW-1185">Reference proteome</keyword>
<dbReference type="Gene3D" id="3.40.10.10">
    <property type="entry name" value="DNA Methylphosphotriester Repair Domain"/>
    <property type="match status" value="1"/>
</dbReference>
<evidence type="ECO:0000256" key="9">
    <source>
        <dbReference type="ARBA" id="ARBA00023163"/>
    </source>
</evidence>
<evidence type="ECO:0000256" key="4">
    <source>
        <dbReference type="ARBA" id="ARBA00022603"/>
    </source>
</evidence>
<evidence type="ECO:0000259" key="14">
    <source>
        <dbReference type="PROSITE" id="PS01124"/>
    </source>
</evidence>
<dbReference type="Proteomes" id="UP000032266">
    <property type="component" value="Chromosome"/>
</dbReference>
<dbReference type="Gene3D" id="3.30.160.70">
    <property type="entry name" value="Methylated DNA-protein cysteine methyltransferase domain"/>
    <property type="match status" value="1"/>
</dbReference>
<dbReference type="Gene3D" id="1.10.10.10">
    <property type="entry name" value="Winged helix-like DNA-binding domain superfamily/Winged helix DNA-binding domain"/>
    <property type="match status" value="1"/>
</dbReference>
<proteinExistence type="inferred from homology"/>
<dbReference type="HOGENOM" id="CLU_000445_52_0_6"/>
<dbReference type="PANTHER" id="PTHR10815:SF14">
    <property type="entry name" value="BIFUNCTIONAL TRANSCRIPTIONAL ACTIVATOR_DNA REPAIR ENZYME ADA"/>
    <property type="match status" value="1"/>
</dbReference>
<dbReference type="NCBIfam" id="TIGR00589">
    <property type="entry name" value="ogt"/>
    <property type="match status" value="1"/>
</dbReference>
<dbReference type="InterPro" id="IPR009057">
    <property type="entry name" value="Homeodomain-like_sf"/>
</dbReference>
<dbReference type="CDD" id="cd06445">
    <property type="entry name" value="ATase"/>
    <property type="match status" value="1"/>
</dbReference>
<dbReference type="SUPFAM" id="SSF57884">
    <property type="entry name" value="Ada DNA repair protein, N-terminal domain (N-Ada 10)"/>
    <property type="match status" value="1"/>
</dbReference>
<dbReference type="InterPro" id="IPR036631">
    <property type="entry name" value="MGMT_N_sf"/>
</dbReference>
<evidence type="ECO:0000256" key="10">
    <source>
        <dbReference type="ARBA" id="ARBA00023204"/>
    </source>
</evidence>
<dbReference type="SUPFAM" id="SSF46767">
    <property type="entry name" value="Methylated DNA-protein cysteine methyltransferase, C-terminal domain"/>
    <property type="match status" value="1"/>
</dbReference>
<feature type="active site" description="Nucleophile; methyl group acceptor from methylphosphotriester" evidence="12">
    <location>
        <position position="42"/>
    </location>
</feature>
<evidence type="ECO:0000256" key="1">
    <source>
        <dbReference type="ARBA" id="ARBA00001286"/>
    </source>
</evidence>
<dbReference type="Pfam" id="PF01035">
    <property type="entry name" value="DNA_binding_1"/>
    <property type="match status" value="1"/>
</dbReference>
<evidence type="ECO:0000256" key="3">
    <source>
        <dbReference type="ARBA" id="ARBA00011918"/>
    </source>
</evidence>
<dbReference type="InterPro" id="IPR036388">
    <property type="entry name" value="WH-like_DNA-bd_sf"/>
</dbReference>
<dbReference type="Pfam" id="PF02870">
    <property type="entry name" value="Methyltransf_1N"/>
    <property type="match status" value="1"/>
</dbReference>
<keyword evidence="5 15" id="KW-0808">Transferase</keyword>
<dbReference type="InterPro" id="IPR014048">
    <property type="entry name" value="MethylDNA_cys_MeTrfase_DNA-bd"/>
</dbReference>
<feature type="binding site" evidence="13">
    <location>
        <position position="42"/>
    </location>
    <ligand>
        <name>Zn(2+)</name>
        <dbReference type="ChEBI" id="CHEBI:29105"/>
    </ligand>
</feature>
<keyword evidence="13" id="KW-0862">Zinc</keyword>
<dbReference type="PATRIC" id="fig|1445510.3.peg.5073"/>
<dbReference type="GO" id="GO:0003908">
    <property type="term" value="F:methylated-DNA-[protein]-cysteine S-methyltransferase activity"/>
    <property type="evidence" value="ECO:0007669"/>
    <property type="project" value="UniProtKB-EC"/>
</dbReference>
<dbReference type="Pfam" id="PF12833">
    <property type="entry name" value="HTH_18"/>
    <property type="match status" value="1"/>
</dbReference>
<dbReference type="GO" id="GO:0043565">
    <property type="term" value="F:sequence-specific DNA binding"/>
    <property type="evidence" value="ECO:0007669"/>
    <property type="project" value="InterPro"/>
</dbReference>
<dbReference type="AlphaFoldDB" id="A0A0C5W3C6"/>
<dbReference type="InterPro" id="IPR036217">
    <property type="entry name" value="MethylDNA_cys_MeTrfase_DNAb"/>
</dbReference>
<dbReference type="Gene3D" id="1.10.10.60">
    <property type="entry name" value="Homeodomain-like"/>
    <property type="match status" value="1"/>
</dbReference>
<sequence length="356" mass="39342">MTEATPLLDTLSADRLWQAVVDRDPDFDNVFVYGVITTGVYCRPSCPSRRANRENVQYYPTPSMAEKAGFRACRRCHPEDTSGLSEQARTVELLCRYIDRAETMPTSLELAEVAGWSQYHMQRVFKRYVGLTPRRYAAGRRAERVRDELSKQTTVTSAVYSAGYNTGGRFYDEADRILGMSPKAYKKGGTDTRIRFAIGECSLGAILVAQSEKGICSIQMGESPQSLIEELQDAFPAAELVGGDADFEAVVAQVVGLIEHPFQTLDLPLDIRGTAFQRKVWAALQSIPPGQTASYLDVAEMIGSPKSVRAVAQACGANKLAVAIPCHRVIRNDGGLSGYRWGVERKQTLLEREREA</sequence>
<dbReference type="KEGG" id="gsn:YC6258_05114"/>
<dbReference type="InterPro" id="IPR016221">
    <property type="entry name" value="Bifunct_regulatory_prot_Ada"/>
</dbReference>
<evidence type="ECO:0000256" key="12">
    <source>
        <dbReference type="PIRSR" id="PIRSR000409-1"/>
    </source>
</evidence>
<reference evidence="15 16" key="1">
    <citation type="submission" date="2014-01" db="EMBL/GenBank/DDBJ databases">
        <title>Full genme sequencing of cellulolytic bacterium Gynuella sunshinyii YC6258T gen. nov., sp. nov.</title>
        <authorList>
            <person name="Khan H."/>
            <person name="Chung E.J."/>
            <person name="Chung Y.R."/>
        </authorList>
    </citation>
    <scope>NUCLEOTIDE SEQUENCE [LARGE SCALE GENOMIC DNA]</scope>
    <source>
        <strain evidence="15 16">YC6258</strain>
    </source>
</reference>
<protein>
    <recommendedName>
        <fullName evidence="3">methylated-DNA--[protein]-cysteine S-methyltransferase</fullName>
        <ecNumber evidence="3">2.1.1.63</ecNumber>
    </recommendedName>
</protein>
<evidence type="ECO:0000256" key="8">
    <source>
        <dbReference type="ARBA" id="ARBA00023159"/>
    </source>
</evidence>
<evidence type="ECO:0000313" key="16">
    <source>
        <dbReference type="Proteomes" id="UP000032266"/>
    </source>
</evidence>
<comment type="similarity">
    <text evidence="2">Belongs to the MGMT family.</text>
</comment>
<dbReference type="PROSITE" id="PS00374">
    <property type="entry name" value="MGMT"/>
    <property type="match status" value="1"/>
</dbReference>
<keyword evidence="9" id="KW-0804">Transcription</keyword>